<protein>
    <submittedName>
        <fullName evidence="1">Uncharacterized protein</fullName>
    </submittedName>
</protein>
<comment type="caution">
    <text evidence="1">The sequence shown here is derived from an EMBL/GenBank/DDBJ whole genome shotgun (WGS) entry which is preliminary data.</text>
</comment>
<dbReference type="EMBL" id="JANHOG010002331">
    <property type="protein sequence ID" value="KAJ3524546.1"/>
    <property type="molecule type" value="Genomic_DNA"/>
</dbReference>
<keyword evidence="2" id="KW-1185">Reference proteome</keyword>
<dbReference type="Proteomes" id="UP001148662">
    <property type="component" value="Unassembled WGS sequence"/>
</dbReference>
<name>A0ACC1RTP9_9APHY</name>
<organism evidence="1 2">
    <name type="scientific">Phlebia brevispora</name>
    <dbReference type="NCBI Taxonomy" id="194682"/>
    <lineage>
        <taxon>Eukaryota</taxon>
        <taxon>Fungi</taxon>
        <taxon>Dikarya</taxon>
        <taxon>Basidiomycota</taxon>
        <taxon>Agaricomycotina</taxon>
        <taxon>Agaricomycetes</taxon>
        <taxon>Polyporales</taxon>
        <taxon>Meruliaceae</taxon>
        <taxon>Phlebia</taxon>
    </lineage>
</organism>
<evidence type="ECO:0000313" key="1">
    <source>
        <dbReference type="EMBL" id="KAJ3524546.1"/>
    </source>
</evidence>
<gene>
    <name evidence="1" type="ORF">NM688_g8539</name>
</gene>
<accession>A0ACC1RTP9</accession>
<proteinExistence type="predicted"/>
<sequence>MENKLTLIFQCKPVVDAASFMPGPSRIAASNKIDKLTGETFSDFGLSFPLADDINAPNTPGGSASHPKVVTQVEQVVRRTQKVLDALPEQPGTVEASERDGGKLVLTGDVDANKYGIMRLYKRKLSHPPPDAPDLLHLYTPTYPNCRYYYSLTFSMDHSQDHTISIPQSQRILV</sequence>
<evidence type="ECO:0000313" key="2">
    <source>
        <dbReference type="Proteomes" id="UP001148662"/>
    </source>
</evidence>
<reference evidence="1" key="1">
    <citation type="submission" date="2022-07" db="EMBL/GenBank/DDBJ databases">
        <title>Genome Sequence of Phlebia brevispora.</title>
        <authorList>
            <person name="Buettner E."/>
        </authorList>
    </citation>
    <scope>NUCLEOTIDE SEQUENCE</scope>
    <source>
        <strain evidence="1">MPL23</strain>
    </source>
</reference>